<dbReference type="Proteomes" id="UP000033636">
    <property type="component" value="Unassembled WGS sequence"/>
</dbReference>
<gene>
    <name evidence="1" type="ORF">TU35_002970</name>
</gene>
<dbReference type="EMBL" id="JZWT02000006">
    <property type="protein sequence ID" value="MFB6490203.1"/>
    <property type="molecule type" value="Genomic_DNA"/>
</dbReference>
<organism evidence="1 2">
    <name type="scientific">Thermoproteus sp. AZ2</name>
    <dbReference type="NCBI Taxonomy" id="1609232"/>
    <lineage>
        <taxon>Archaea</taxon>
        <taxon>Thermoproteota</taxon>
        <taxon>Thermoprotei</taxon>
        <taxon>Thermoproteales</taxon>
        <taxon>Thermoproteaceae</taxon>
        <taxon>Thermoproteus</taxon>
    </lineage>
</organism>
<protein>
    <submittedName>
        <fullName evidence="1">CBS domain-containing protein</fullName>
    </submittedName>
</protein>
<evidence type="ECO:0000313" key="2">
    <source>
        <dbReference type="Proteomes" id="UP000033636"/>
    </source>
</evidence>
<sequence length="138" mass="14977">MKVGALAKRPAITISAKATIADAARVMAERRIGFLPVLDNGRLVGVVSERDLVRAAASGLSPDQPVEAVMTREVITINFNDDVEAAWALMKSKGIRHLVVLRGDEVYGVVSIRDFLAERIALERIVERSRAASLDVGR</sequence>
<name>A0ACC6UZS2_9CREN</name>
<evidence type="ECO:0000313" key="1">
    <source>
        <dbReference type="EMBL" id="MFB6490203.1"/>
    </source>
</evidence>
<reference evidence="1" key="1">
    <citation type="submission" date="2024-07" db="EMBL/GenBank/DDBJ databases">
        <title>Metagenome and Metagenome-Assembled Genomes of Archaea from a hot spring from the geothermal field of Los Azufres, Mexico.</title>
        <authorList>
            <person name="Marin-Paredes R."/>
            <person name="Martinez-Romero E."/>
            <person name="Servin-Garciduenas L.E."/>
        </authorList>
    </citation>
    <scope>NUCLEOTIDE SEQUENCE</scope>
</reference>
<comment type="caution">
    <text evidence="1">The sequence shown here is derived from an EMBL/GenBank/DDBJ whole genome shotgun (WGS) entry which is preliminary data.</text>
</comment>
<accession>A0ACC6UZS2</accession>
<proteinExistence type="predicted"/>